<feature type="domain" description="Peptidase A1" evidence="7">
    <location>
        <begin position="96"/>
        <end position="404"/>
    </location>
</feature>
<dbReference type="PRINTS" id="PR00792">
    <property type="entry name" value="PEPSIN"/>
</dbReference>
<dbReference type="PANTHER" id="PTHR47966:SF2">
    <property type="entry name" value="ASPERGILLOPEPSIN-1-RELATED"/>
    <property type="match status" value="1"/>
</dbReference>
<keyword evidence="4" id="KW-0378">Hydrolase</keyword>
<dbReference type="RefSeq" id="XP_031868276.1">
    <property type="nucleotide sequence ID" value="XM_032016007.1"/>
</dbReference>
<evidence type="ECO:0000259" key="7">
    <source>
        <dbReference type="PROSITE" id="PS51767"/>
    </source>
</evidence>
<dbReference type="CDD" id="cd06097">
    <property type="entry name" value="Aspergillopepsin_like"/>
    <property type="match status" value="1"/>
</dbReference>
<organism evidence="8 9">
    <name type="scientific">Venustampulla echinocandica</name>
    <dbReference type="NCBI Taxonomy" id="2656787"/>
    <lineage>
        <taxon>Eukaryota</taxon>
        <taxon>Fungi</taxon>
        <taxon>Dikarya</taxon>
        <taxon>Ascomycota</taxon>
        <taxon>Pezizomycotina</taxon>
        <taxon>Leotiomycetes</taxon>
        <taxon>Helotiales</taxon>
        <taxon>Pleuroascaceae</taxon>
        <taxon>Venustampulla</taxon>
    </lineage>
</organism>
<dbReference type="AlphaFoldDB" id="A0A370TJB3"/>
<evidence type="ECO:0000313" key="9">
    <source>
        <dbReference type="Proteomes" id="UP000254866"/>
    </source>
</evidence>
<feature type="signal peptide" evidence="6">
    <location>
        <begin position="1"/>
        <end position="23"/>
    </location>
</feature>
<evidence type="ECO:0000256" key="1">
    <source>
        <dbReference type="ARBA" id="ARBA00007447"/>
    </source>
</evidence>
<dbReference type="Pfam" id="PF00026">
    <property type="entry name" value="Asp"/>
    <property type="match status" value="1"/>
</dbReference>
<evidence type="ECO:0000256" key="6">
    <source>
        <dbReference type="SAM" id="SignalP"/>
    </source>
</evidence>
<dbReference type="Gene3D" id="2.40.70.10">
    <property type="entry name" value="Acid Proteases"/>
    <property type="match status" value="2"/>
</dbReference>
<protein>
    <recommendedName>
        <fullName evidence="7">Peptidase A1 domain-containing protein</fullName>
    </recommendedName>
</protein>
<evidence type="ECO:0000313" key="8">
    <source>
        <dbReference type="EMBL" id="RDL35453.1"/>
    </source>
</evidence>
<reference evidence="8 9" key="1">
    <citation type="journal article" date="2018" name="IMA Fungus">
        <title>IMA Genome-F 9: Draft genome sequence of Annulohypoxylon stygium, Aspergillus mulundensis, Berkeleyomyces basicola (syn. Thielaviopsis basicola), Ceratocystis smalleyi, two Cercospora beticola strains, Coleophoma cylindrospora, Fusarium fracticaudum, Phialophora cf. hyalina, and Morchella septimelata.</title>
        <authorList>
            <person name="Wingfield B.D."/>
            <person name="Bills G.F."/>
            <person name="Dong Y."/>
            <person name="Huang W."/>
            <person name="Nel W.J."/>
            <person name="Swalarsk-Parry B.S."/>
            <person name="Vaghefi N."/>
            <person name="Wilken P.M."/>
            <person name="An Z."/>
            <person name="de Beer Z.W."/>
            <person name="De Vos L."/>
            <person name="Chen L."/>
            <person name="Duong T.A."/>
            <person name="Gao Y."/>
            <person name="Hammerbacher A."/>
            <person name="Kikkert J.R."/>
            <person name="Li Y."/>
            <person name="Li H."/>
            <person name="Li K."/>
            <person name="Li Q."/>
            <person name="Liu X."/>
            <person name="Ma X."/>
            <person name="Naidoo K."/>
            <person name="Pethybridge S.J."/>
            <person name="Sun J."/>
            <person name="Steenkamp E.T."/>
            <person name="van der Nest M.A."/>
            <person name="van Wyk S."/>
            <person name="Wingfield M.J."/>
            <person name="Xiong C."/>
            <person name="Yue Q."/>
            <person name="Zhang X."/>
        </authorList>
    </citation>
    <scope>NUCLEOTIDE SEQUENCE [LARGE SCALE GENOMIC DNA]</scope>
    <source>
        <strain evidence="8 9">BP 5553</strain>
    </source>
</reference>
<proteinExistence type="inferred from homology"/>
<keyword evidence="2" id="KW-0645">Protease</keyword>
<dbReference type="InterPro" id="IPR033121">
    <property type="entry name" value="PEPTIDASE_A1"/>
</dbReference>
<dbReference type="GO" id="GO:0006508">
    <property type="term" value="P:proteolysis"/>
    <property type="evidence" value="ECO:0007669"/>
    <property type="project" value="UniProtKB-KW"/>
</dbReference>
<name>A0A370TJB3_9HELO</name>
<dbReference type="InterPro" id="IPR034163">
    <property type="entry name" value="Aspergillopepsin-like_cat_dom"/>
</dbReference>
<dbReference type="PANTHER" id="PTHR47966">
    <property type="entry name" value="BETA-SITE APP-CLEAVING ENZYME, ISOFORM A-RELATED"/>
    <property type="match status" value="1"/>
</dbReference>
<feature type="active site" evidence="5">
    <location>
        <position position="114"/>
    </location>
</feature>
<dbReference type="Proteomes" id="UP000254866">
    <property type="component" value="Unassembled WGS sequence"/>
</dbReference>
<dbReference type="STRING" id="2656787.A0A370TJB3"/>
<evidence type="ECO:0000256" key="4">
    <source>
        <dbReference type="ARBA" id="ARBA00022801"/>
    </source>
</evidence>
<comment type="similarity">
    <text evidence="1">Belongs to the peptidase A1 family.</text>
</comment>
<sequence length="408" mass="43661">MIPSFGNASHAALILLLLPFVAAAPHPDLESRKPAGSFTVTQKPNPHFHRRPTDGPAALRHAFLKYNVKPKFNVVGGNETGTVSASPFPANYDREYLSPVSIGTPPQILDLDFDTGSSDLWVFSTATDQSQVSGQKLYSPENSTTSSLLLGHTWSISYGDGSYCRGNVFHERVSIGGVPADAQAVEVATSVSYSFTSDAASSGLVGLGFNTINQVTPTRQKTWFDNVQSSLAAPLYSVDLKKGAVGSYTFGTIDASAYTGDIAYAPVNNSRGFWEFTASGFEIGNDGFTETPLSSMADTGTTLLLLEDSIVKQYYAKIPDSYYSGSQGAYVFPCNSTMPDFTFGIGNYRGSIPGSYLNYANLNAMVCYGGIQGKGGLPFSIWGDIVLKAQFVVFDVGNTRIGFAKKPL</sequence>
<dbReference type="GO" id="GO:0004190">
    <property type="term" value="F:aspartic-type endopeptidase activity"/>
    <property type="evidence" value="ECO:0007669"/>
    <property type="project" value="UniProtKB-KW"/>
</dbReference>
<dbReference type="OrthoDB" id="2747330at2759"/>
<gene>
    <name evidence="8" type="ORF">BP5553_07384</name>
</gene>
<dbReference type="InterPro" id="IPR021109">
    <property type="entry name" value="Peptidase_aspartic_dom_sf"/>
</dbReference>
<dbReference type="GeneID" id="43600233"/>
<dbReference type="FunFam" id="2.40.70.10:FF:000024">
    <property type="entry name" value="Endothiapepsin"/>
    <property type="match status" value="1"/>
</dbReference>
<dbReference type="PROSITE" id="PS51767">
    <property type="entry name" value="PEPTIDASE_A1"/>
    <property type="match status" value="1"/>
</dbReference>
<feature type="chain" id="PRO_5016753165" description="Peptidase A1 domain-containing protein" evidence="6">
    <location>
        <begin position="24"/>
        <end position="408"/>
    </location>
</feature>
<feature type="active site" evidence="5">
    <location>
        <position position="298"/>
    </location>
</feature>
<dbReference type="FunFam" id="2.40.70.10:FF:000026">
    <property type="entry name" value="Endothiapepsin"/>
    <property type="match status" value="1"/>
</dbReference>
<evidence type="ECO:0000256" key="2">
    <source>
        <dbReference type="ARBA" id="ARBA00022670"/>
    </source>
</evidence>
<comment type="caution">
    <text evidence="8">The sequence shown here is derived from an EMBL/GenBank/DDBJ whole genome shotgun (WGS) entry which is preliminary data.</text>
</comment>
<accession>A0A370TJB3</accession>
<dbReference type="InterPro" id="IPR001461">
    <property type="entry name" value="Aspartic_peptidase_A1"/>
</dbReference>
<evidence type="ECO:0000256" key="5">
    <source>
        <dbReference type="PIRSR" id="PIRSR601461-1"/>
    </source>
</evidence>
<evidence type="ECO:0000256" key="3">
    <source>
        <dbReference type="ARBA" id="ARBA00022750"/>
    </source>
</evidence>
<dbReference type="EMBL" id="NPIC01000006">
    <property type="protein sequence ID" value="RDL35453.1"/>
    <property type="molecule type" value="Genomic_DNA"/>
</dbReference>
<keyword evidence="9" id="KW-1185">Reference proteome</keyword>
<keyword evidence="3" id="KW-0064">Aspartyl protease</keyword>
<keyword evidence="6" id="KW-0732">Signal</keyword>
<dbReference type="SUPFAM" id="SSF50630">
    <property type="entry name" value="Acid proteases"/>
    <property type="match status" value="1"/>
</dbReference>